<comment type="caution">
    <text evidence="2">The sequence shown here is derived from an EMBL/GenBank/DDBJ whole genome shotgun (WGS) entry which is preliminary data.</text>
</comment>
<proteinExistence type="predicted"/>
<evidence type="ECO:0000256" key="1">
    <source>
        <dbReference type="SAM" id="MobiDB-lite"/>
    </source>
</evidence>
<evidence type="ECO:0000313" key="3">
    <source>
        <dbReference type="Proteomes" id="UP001516472"/>
    </source>
</evidence>
<dbReference type="EMBL" id="JAAIYO010000013">
    <property type="protein sequence ID" value="MBE4752641.1"/>
    <property type="molecule type" value="Genomic_DNA"/>
</dbReference>
<gene>
    <name evidence="2" type="ORF">G4177_31220</name>
</gene>
<feature type="region of interest" description="Disordered" evidence="1">
    <location>
        <begin position="67"/>
        <end position="121"/>
    </location>
</feature>
<keyword evidence="3" id="KW-1185">Reference proteome</keyword>
<name>A0ABR9PXI1_9BACT</name>
<dbReference type="Proteomes" id="UP001516472">
    <property type="component" value="Unassembled WGS sequence"/>
</dbReference>
<protein>
    <submittedName>
        <fullName evidence="2">Uncharacterized protein</fullName>
    </submittedName>
</protein>
<reference evidence="2 3" key="1">
    <citation type="submission" date="2020-02" db="EMBL/GenBank/DDBJ databases">
        <authorList>
            <person name="Babadi Z.K."/>
            <person name="Risdian C."/>
            <person name="Ebrahimipour G.H."/>
            <person name="Wink J."/>
        </authorList>
    </citation>
    <scope>NUCLEOTIDE SEQUENCE [LARGE SCALE GENOMIC DNA]</scope>
    <source>
        <strain evidence="2 3">ZKHCc1 1396</strain>
    </source>
</reference>
<sequence>MPRSYSFDHFQVPKTLPVQKRGLRQRDKEQLVQSSQVMVDDQEGVHYGKSHAQTEEILMARKMERQLEELARPEPDAKFSHAQPARSSGSGKKRKAASAPIIGTTAPIGALPTTKEPLPSQGQLTDLVDEARRQLKAIQSGVGDVASAVQRLAALPLEVVRLAARRIIPG</sequence>
<organism evidence="2 3">
    <name type="scientific">Corallococcus soli</name>
    <dbReference type="NCBI Taxonomy" id="2710757"/>
    <lineage>
        <taxon>Bacteria</taxon>
        <taxon>Pseudomonadati</taxon>
        <taxon>Myxococcota</taxon>
        <taxon>Myxococcia</taxon>
        <taxon>Myxococcales</taxon>
        <taxon>Cystobacterineae</taxon>
        <taxon>Myxococcaceae</taxon>
        <taxon>Corallococcus</taxon>
    </lineage>
</organism>
<evidence type="ECO:0000313" key="2">
    <source>
        <dbReference type="EMBL" id="MBE4752641.1"/>
    </source>
</evidence>
<feature type="compositionally biased region" description="Basic and acidic residues" evidence="1">
    <location>
        <begin position="67"/>
        <end position="79"/>
    </location>
</feature>
<dbReference type="RefSeq" id="WP_193429822.1">
    <property type="nucleotide sequence ID" value="NZ_CBCSIP010000155.1"/>
</dbReference>
<accession>A0ABR9PXI1</accession>